<dbReference type="PANTHER" id="PTHR34406">
    <property type="entry name" value="PROTEIN YCEI"/>
    <property type="match status" value="1"/>
</dbReference>
<accession>A0ABT6MRR9</accession>
<dbReference type="SUPFAM" id="SSF101874">
    <property type="entry name" value="YceI-like"/>
    <property type="match status" value="1"/>
</dbReference>
<reference evidence="3" key="2">
    <citation type="submission" date="2023-04" db="EMBL/GenBank/DDBJ databases">
        <authorList>
            <person name="Sun J.-Q."/>
        </authorList>
    </citation>
    <scope>NUCLEOTIDE SEQUENCE</scope>
    <source>
        <strain evidence="3">CC-YY355</strain>
    </source>
</reference>
<protein>
    <submittedName>
        <fullName evidence="3">YceI family protein</fullName>
    </submittedName>
</protein>
<reference evidence="3" key="1">
    <citation type="journal article" date="2007" name="Int. J. Syst. Evol. Microbiol.">
        <title>Luteimonas composti sp. nov., a moderately thermophilic bacterium isolated from food waste.</title>
        <authorList>
            <person name="Young C.C."/>
            <person name="Kampfer P."/>
            <person name="Chen W.M."/>
            <person name="Yen W.S."/>
            <person name="Arun A.B."/>
            <person name="Lai W.A."/>
            <person name="Shen F.T."/>
            <person name="Rekha P.D."/>
            <person name="Lin K.Y."/>
            <person name="Chou J.H."/>
        </authorList>
    </citation>
    <scope>NUCLEOTIDE SEQUENCE</scope>
    <source>
        <strain evidence="3">CC-YY355</strain>
    </source>
</reference>
<dbReference type="Gene3D" id="2.40.128.110">
    <property type="entry name" value="Lipid/polyisoprenoid-binding, YceI-like"/>
    <property type="match status" value="1"/>
</dbReference>
<organism evidence="3 4">
    <name type="scientific">Luteimonas composti</name>
    <dbReference type="NCBI Taxonomy" id="398257"/>
    <lineage>
        <taxon>Bacteria</taxon>
        <taxon>Pseudomonadati</taxon>
        <taxon>Pseudomonadota</taxon>
        <taxon>Gammaproteobacteria</taxon>
        <taxon>Lysobacterales</taxon>
        <taxon>Lysobacteraceae</taxon>
        <taxon>Luteimonas</taxon>
    </lineage>
</organism>
<dbReference type="PROSITE" id="PS51257">
    <property type="entry name" value="PROKAR_LIPOPROTEIN"/>
    <property type="match status" value="1"/>
</dbReference>
<dbReference type="InterPro" id="IPR036761">
    <property type="entry name" value="TTHA0802/YceI-like_sf"/>
</dbReference>
<dbReference type="EMBL" id="JARYGX010000017">
    <property type="protein sequence ID" value="MDH7452966.1"/>
    <property type="molecule type" value="Genomic_DNA"/>
</dbReference>
<gene>
    <name evidence="3" type="ORF">QF205_07735</name>
</gene>
<dbReference type="Pfam" id="PF04264">
    <property type="entry name" value="YceI"/>
    <property type="match status" value="1"/>
</dbReference>
<name>A0ABT6MRR9_9GAMM</name>
<comment type="caution">
    <text evidence="3">The sequence shown here is derived from an EMBL/GenBank/DDBJ whole genome shotgun (WGS) entry which is preliminary data.</text>
</comment>
<dbReference type="RefSeq" id="WP_280942177.1">
    <property type="nucleotide sequence ID" value="NZ_JARYGX010000017.1"/>
</dbReference>
<proteinExistence type="predicted"/>
<keyword evidence="4" id="KW-1185">Reference proteome</keyword>
<dbReference type="SMART" id="SM00867">
    <property type="entry name" value="YceI"/>
    <property type="match status" value="1"/>
</dbReference>
<dbReference type="PANTHER" id="PTHR34406:SF1">
    <property type="entry name" value="PROTEIN YCEI"/>
    <property type="match status" value="1"/>
</dbReference>
<feature type="signal peptide" evidence="1">
    <location>
        <begin position="1"/>
        <end position="18"/>
    </location>
</feature>
<dbReference type="InterPro" id="IPR007372">
    <property type="entry name" value="Lipid/polyisoprenoid-bd_YceI"/>
</dbReference>
<evidence type="ECO:0000313" key="3">
    <source>
        <dbReference type="EMBL" id="MDH7452966.1"/>
    </source>
</evidence>
<evidence type="ECO:0000313" key="4">
    <source>
        <dbReference type="Proteomes" id="UP001160550"/>
    </source>
</evidence>
<sequence>MRTASRLLLPLALTAALAACGQADTPAPAAPAEAPAAEAPAAPEAAPAAAVEGVSGTYIIDPGHTTVIAQWSHFGFSNPVANFGDAEGRIVFDAENVAASSVEVTLPLSGLNSFVADFDAHLRSADFFEADKYPAATFRSTAVEAAGPNRLKVTGDLTIKDNTRPVVLDVTMNRFAEHPMLKRPAAGFDATTTIKRSDFGVGAYAPNVSDEVQIRITTEAVAAAPEGEAAAG</sequence>
<evidence type="ECO:0000259" key="2">
    <source>
        <dbReference type="SMART" id="SM00867"/>
    </source>
</evidence>
<evidence type="ECO:0000256" key="1">
    <source>
        <dbReference type="SAM" id="SignalP"/>
    </source>
</evidence>
<feature type="chain" id="PRO_5045565146" evidence="1">
    <location>
        <begin position="19"/>
        <end position="232"/>
    </location>
</feature>
<dbReference type="Proteomes" id="UP001160550">
    <property type="component" value="Unassembled WGS sequence"/>
</dbReference>
<keyword evidence="1" id="KW-0732">Signal</keyword>
<feature type="domain" description="Lipid/polyisoprenoid-binding YceI-like" evidence="2">
    <location>
        <begin position="57"/>
        <end position="221"/>
    </location>
</feature>